<dbReference type="EMBL" id="HE978325">
    <property type="protein sequence ID" value="CCK72725.1"/>
    <property type="molecule type" value="Genomic_DNA"/>
</dbReference>
<dbReference type="STRING" id="1071383.J7RCX0"/>
<evidence type="ECO:0000256" key="4">
    <source>
        <dbReference type="ARBA" id="ARBA00022989"/>
    </source>
</evidence>
<keyword evidence="5 7" id="KW-0496">Mitochondrion</keyword>
<dbReference type="eggNOG" id="KOG1043">
    <property type="taxonomic scope" value="Eukaryota"/>
</dbReference>
<dbReference type="OMA" id="MAGYELS"/>
<feature type="domain" description="Letm1 RBD" evidence="10">
    <location>
        <begin position="155"/>
        <end position="391"/>
    </location>
</feature>
<dbReference type="InterPro" id="IPR033122">
    <property type="entry name" value="LETM1-like_RBD"/>
</dbReference>
<evidence type="ECO:0000256" key="8">
    <source>
        <dbReference type="SAM" id="MobiDB-lite"/>
    </source>
</evidence>
<dbReference type="InterPro" id="IPR044202">
    <property type="entry name" value="LETM1/MDM38-like"/>
</dbReference>
<sequence>MTVGVLGRRVNVVVAARAYAAGESGGAVKKAEAVKETEKKLVKTTPVPVSRAKPSLLVRIRNELKHYAHGTRLLGYEVKVSTGLLAKFIRGSELSRRETNQLRRTMGDVLRLIPFSAFLIVPFAELLLPVALKLFPNLLPSTYESGSQRQKKVTRLIEIRKKTSALLHQTLGKQTEPLINYDAALQTHENKLAFSQFFYRLHQAKRVPSQTTYFSYGEINSVAKMFKNDSVLDNLSRTQLTAMSKFMSVTPFGTDNMLRYHIRHKLKKIIQDDKTIDYEGVDHLTKDELYTACVSRGVKAYGVDQDVLRDHLRAWLQLRLRMRVPSVLMVLSSTFTFGRSTGQGQEAQLPYPLHNVRASDPEVHEKEMTRYDRILDTYYDGILQVLGSIPDPVYNVAKLDLSETMGGDQEPATAGDETEDGEQTPKKDDSEFKLNVLKEQQELIRREQEEATARKSQEDSNTDTTTLDEDDATKQQPPVPLAQAAKTAVDKRH</sequence>
<evidence type="ECO:0000313" key="12">
    <source>
        <dbReference type="Proteomes" id="UP000006310"/>
    </source>
</evidence>
<protein>
    <recommendedName>
        <fullName evidence="10">Letm1 RBD domain-containing protein</fullName>
    </recommendedName>
</protein>
<feature type="compositionally biased region" description="Basic and acidic residues" evidence="8">
    <location>
        <begin position="423"/>
        <end position="432"/>
    </location>
</feature>
<keyword evidence="6 9" id="KW-0472">Membrane</keyword>
<evidence type="ECO:0000256" key="6">
    <source>
        <dbReference type="ARBA" id="ARBA00023136"/>
    </source>
</evidence>
<dbReference type="AlphaFoldDB" id="J7RCX0"/>
<evidence type="ECO:0000256" key="5">
    <source>
        <dbReference type="ARBA" id="ARBA00023128"/>
    </source>
</evidence>
<evidence type="ECO:0000256" key="9">
    <source>
        <dbReference type="SAM" id="Phobius"/>
    </source>
</evidence>
<evidence type="ECO:0000256" key="3">
    <source>
        <dbReference type="ARBA" id="ARBA00022792"/>
    </source>
</evidence>
<dbReference type="GO" id="GO:0005743">
    <property type="term" value="C:mitochondrial inner membrane"/>
    <property type="evidence" value="ECO:0007669"/>
    <property type="project" value="UniProtKB-SubCell"/>
</dbReference>
<feature type="transmembrane region" description="Helical" evidence="9">
    <location>
        <begin position="112"/>
        <end position="132"/>
    </location>
</feature>
<dbReference type="GO" id="GO:0032979">
    <property type="term" value="P:protein insertion into mitochondrial inner membrane from matrix"/>
    <property type="evidence" value="ECO:0007669"/>
    <property type="project" value="EnsemblFungi"/>
</dbReference>
<dbReference type="PANTHER" id="PTHR14009">
    <property type="entry name" value="LEUCINE ZIPPER-EF-HAND CONTAINING TRANSMEMBRANE PROTEIN"/>
    <property type="match status" value="1"/>
</dbReference>
<dbReference type="PANTHER" id="PTHR14009:SF1">
    <property type="entry name" value="MITOCHONDRIAL PROTON_CALCIUM EXCHANGER PROTEIN"/>
    <property type="match status" value="1"/>
</dbReference>
<dbReference type="HOGENOM" id="CLU_008958_5_1_1"/>
<dbReference type="GO" id="GO:1902600">
    <property type="term" value="P:proton transmembrane transport"/>
    <property type="evidence" value="ECO:0007669"/>
    <property type="project" value="EnsemblFungi"/>
</dbReference>
<dbReference type="GO" id="GO:0070131">
    <property type="term" value="P:positive regulation of mitochondrial translation"/>
    <property type="evidence" value="ECO:0007669"/>
    <property type="project" value="EnsemblFungi"/>
</dbReference>
<comment type="subcellular location">
    <subcellularLocation>
        <location evidence="1">Mitochondrion inner membrane</location>
        <topology evidence="1">Single-pass membrane protein</topology>
    </subcellularLocation>
</comment>
<gene>
    <name evidence="11" type="primary">KNAG0L01040</name>
    <name evidence="11" type="ordered locus">KNAG_0L01040</name>
</gene>
<evidence type="ECO:0000313" key="11">
    <source>
        <dbReference type="EMBL" id="CCK72725.1"/>
    </source>
</evidence>
<dbReference type="GO" id="GO:0097177">
    <property type="term" value="F:mitochondrial ribosome binding"/>
    <property type="evidence" value="ECO:0007669"/>
    <property type="project" value="EnsemblFungi"/>
</dbReference>
<evidence type="ECO:0000256" key="7">
    <source>
        <dbReference type="PROSITE-ProRule" id="PRU01094"/>
    </source>
</evidence>
<feature type="region of interest" description="Disordered" evidence="8">
    <location>
        <begin position="405"/>
        <end position="493"/>
    </location>
</feature>
<dbReference type="PROSITE" id="PS51758">
    <property type="entry name" value="LETM1_RBD"/>
    <property type="match status" value="1"/>
</dbReference>
<proteinExistence type="predicted"/>
<dbReference type="GO" id="GO:0006813">
    <property type="term" value="P:potassium ion transport"/>
    <property type="evidence" value="ECO:0007669"/>
    <property type="project" value="EnsemblFungi"/>
</dbReference>
<evidence type="ECO:0000256" key="1">
    <source>
        <dbReference type="ARBA" id="ARBA00004434"/>
    </source>
</evidence>
<dbReference type="Pfam" id="PF07766">
    <property type="entry name" value="LETM1_RBD"/>
    <property type="match status" value="1"/>
</dbReference>
<dbReference type="Proteomes" id="UP000006310">
    <property type="component" value="Chromosome 12"/>
</dbReference>
<dbReference type="GO" id="GO:0030007">
    <property type="term" value="P:intracellular potassium ion homeostasis"/>
    <property type="evidence" value="ECO:0007669"/>
    <property type="project" value="EnsemblFungi"/>
</dbReference>
<keyword evidence="2 9" id="KW-0812">Transmembrane</keyword>
<keyword evidence="12" id="KW-1185">Reference proteome</keyword>
<evidence type="ECO:0000259" key="10">
    <source>
        <dbReference type="PROSITE" id="PS51758"/>
    </source>
</evidence>
<feature type="compositionally biased region" description="Basic and acidic residues" evidence="8">
    <location>
        <begin position="439"/>
        <end position="458"/>
    </location>
</feature>
<dbReference type="OrthoDB" id="275278at2759"/>
<accession>J7RCX0</accession>
<dbReference type="KEGG" id="kng:KNAG_0L01040"/>
<keyword evidence="4 9" id="KW-1133">Transmembrane helix</keyword>
<reference evidence="11 12" key="1">
    <citation type="journal article" date="2011" name="Proc. Natl. Acad. Sci. U.S.A.">
        <title>Evolutionary erosion of yeast sex chromosomes by mating-type switching accidents.</title>
        <authorList>
            <person name="Gordon J.L."/>
            <person name="Armisen D."/>
            <person name="Proux-Wera E."/>
            <person name="Oheigeartaigh S.S."/>
            <person name="Byrne K.P."/>
            <person name="Wolfe K.H."/>
        </authorList>
    </citation>
    <scope>NUCLEOTIDE SEQUENCE [LARGE SCALE GENOMIC DNA]</scope>
    <source>
        <strain evidence="12">ATCC MYA-139 / BCRC 22969 / CBS 8797 / CCRC 22969 / KCTC 17520 / NBRC 10181 / NCYC 3082</strain>
    </source>
</reference>
<dbReference type="RefSeq" id="XP_022466970.1">
    <property type="nucleotide sequence ID" value="XM_022610700.1"/>
</dbReference>
<evidence type="ECO:0000256" key="2">
    <source>
        <dbReference type="ARBA" id="ARBA00022692"/>
    </source>
</evidence>
<organism evidence="11 12">
    <name type="scientific">Huiozyma naganishii (strain ATCC MYA-139 / BCRC 22969 / CBS 8797 / KCTC 17520 / NBRC 10181 / NCYC 3082 / Yp74L-3)</name>
    <name type="common">Yeast</name>
    <name type="synonym">Kazachstania naganishii</name>
    <dbReference type="NCBI Taxonomy" id="1071383"/>
    <lineage>
        <taxon>Eukaryota</taxon>
        <taxon>Fungi</taxon>
        <taxon>Dikarya</taxon>
        <taxon>Ascomycota</taxon>
        <taxon>Saccharomycotina</taxon>
        <taxon>Saccharomycetes</taxon>
        <taxon>Saccharomycetales</taxon>
        <taxon>Saccharomycetaceae</taxon>
        <taxon>Huiozyma</taxon>
    </lineage>
</organism>
<keyword evidence="3" id="KW-0999">Mitochondrion inner membrane</keyword>
<name>J7RCX0_HUIN7</name>
<dbReference type="GeneID" id="34528499"/>
<reference evidence="12" key="2">
    <citation type="submission" date="2012-08" db="EMBL/GenBank/DDBJ databases">
        <title>Genome sequence of Kazachstania naganishii.</title>
        <authorList>
            <person name="Gordon J.L."/>
            <person name="Armisen D."/>
            <person name="Proux-Wera E."/>
            <person name="OhEigeartaigh S.S."/>
            <person name="Byrne K.P."/>
            <person name="Wolfe K.H."/>
        </authorList>
    </citation>
    <scope>NUCLEOTIDE SEQUENCE [LARGE SCALE GENOMIC DNA]</scope>
    <source>
        <strain evidence="12">ATCC MYA-139 / BCRC 22969 / CBS 8797 / CCRC 22969 / KCTC 17520 / NBRC 10181 / NCYC 3082</strain>
    </source>
</reference>